<feature type="transmembrane region" description="Helical" evidence="1">
    <location>
        <begin position="24"/>
        <end position="45"/>
    </location>
</feature>
<comment type="caution">
    <text evidence="2">The sequence shown here is derived from an EMBL/GenBank/DDBJ whole genome shotgun (WGS) entry which is preliminary data.</text>
</comment>
<evidence type="ECO:0000256" key="1">
    <source>
        <dbReference type="SAM" id="Phobius"/>
    </source>
</evidence>
<name>A0A413TY66_9FIRM</name>
<dbReference type="EMBL" id="QSFX01000008">
    <property type="protein sequence ID" value="RHA89897.1"/>
    <property type="molecule type" value="Genomic_DNA"/>
</dbReference>
<proteinExistence type="predicted"/>
<accession>A0A413TY66</accession>
<evidence type="ECO:0000313" key="2">
    <source>
        <dbReference type="EMBL" id="RHA89897.1"/>
    </source>
</evidence>
<gene>
    <name evidence="2" type="ORF">DW914_06660</name>
</gene>
<reference evidence="2 3" key="1">
    <citation type="submission" date="2018-08" db="EMBL/GenBank/DDBJ databases">
        <title>A genome reference for cultivated species of the human gut microbiota.</title>
        <authorList>
            <person name="Zou Y."/>
            <person name="Xue W."/>
            <person name="Luo G."/>
        </authorList>
    </citation>
    <scope>NUCLEOTIDE SEQUENCE [LARGE SCALE GENOMIC DNA]</scope>
    <source>
        <strain evidence="2 3">AM42-1AC</strain>
    </source>
</reference>
<dbReference type="AlphaFoldDB" id="A0A413TY66"/>
<keyword evidence="1" id="KW-0812">Transmembrane</keyword>
<keyword evidence="1" id="KW-1133">Transmembrane helix</keyword>
<protein>
    <submittedName>
        <fullName evidence="2">Uncharacterized protein</fullName>
    </submittedName>
</protein>
<evidence type="ECO:0000313" key="3">
    <source>
        <dbReference type="Proteomes" id="UP000283492"/>
    </source>
</evidence>
<organism evidence="2 3">
    <name type="scientific">Roseburia inulinivorans</name>
    <dbReference type="NCBI Taxonomy" id="360807"/>
    <lineage>
        <taxon>Bacteria</taxon>
        <taxon>Bacillati</taxon>
        <taxon>Bacillota</taxon>
        <taxon>Clostridia</taxon>
        <taxon>Lachnospirales</taxon>
        <taxon>Lachnospiraceae</taxon>
        <taxon>Roseburia</taxon>
    </lineage>
</organism>
<dbReference type="Proteomes" id="UP000283492">
    <property type="component" value="Unassembled WGS sequence"/>
</dbReference>
<keyword evidence="1" id="KW-0472">Membrane</keyword>
<sequence>MFFAFDTNIFYLSGVIMNSKMKPIFIPNSLLVIAIKIFMFALIIIESKKCWNVFFPTMYHFYLPSK</sequence>